<dbReference type="Proteomes" id="UP000225108">
    <property type="component" value="Unassembled WGS sequence"/>
</dbReference>
<gene>
    <name evidence="1" type="ORF">CSW57_20660</name>
</gene>
<evidence type="ECO:0000313" key="2">
    <source>
        <dbReference type="Proteomes" id="UP000225108"/>
    </source>
</evidence>
<comment type="caution">
    <text evidence="1">The sequence shown here is derived from an EMBL/GenBank/DDBJ whole genome shotgun (WGS) entry which is preliminary data.</text>
</comment>
<sequence>MTSGAFDTASVRAGLRQLADAVHAAPGRRSWAVLGELDKPAGFDPDDRSAMTSWVVAHDELGRLAVRLDIGQIICVGTSRAMHGLHQGAVMEGSWGSEAVLVSATEQAMEILDAQLGEHDVVLVMGGRELGLVEALDEHVPADKLLMRQGSE</sequence>
<proteinExistence type="predicted"/>
<dbReference type="RefSeq" id="WP_099384327.1">
    <property type="nucleotide sequence ID" value="NZ_PEBD01000010.1"/>
</dbReference>
<dbReference type="InterPro" id="IPR036615">
    <property type="entry name" value="Mur_ligase_C_dom_sf"/>
</dbReference>
<dbReference type="GO" id="GO:0016881">
    <property type="term" value="F:acid-amino acid ligase activity"/>
    <property type="evidence" value="ECO:0007669"/>
    <property type="project" value="InterPro"/>
</dbReference>
<dbReference type="EMBL" id="PEBD01000010">
    <property type="protein sequence ID" value="PHV66053.1"/>
    <property type="molecule type" value="Genomic_DNA"/>
</dbReference>
<dbReference type="Gene3D" id="3.90.190.20">
    <property type="entry name" value="Mur ligase, C-terminal domain"/>
    <property type="match status" value="1"/>
</dbReference>
<organism evidence="1 2">
    <name type="scientific">Williamsia marianensis</name>
    <dbReference type="NCBI Taxonomy" id="85044"/>
    <lineage>
        <taxon>Bacteria</taxon>
        <taxon>Bacillati</taxon>
        <taxon>Actinomycetota</taxon>
        <taxon>Actinomycetes</taxon>
        <taxon>Mycobacteriales</taxon>
        <taxon>Nocardiaceae</taxon>
        <taxon>Williamsia</taxon>
    </lineage>
</organism>
<keyword evidence="1" id="KW-0436">Ligase</keyword>
<reference evidence="1 2" key="1">
    <citation type="submission" date="2017-10" db="EMBL/GenBank/DDBJ databases">
        <title>The draft genome sequence of Williamsia sp. BULT 1.1 isolated from the semi-arid grassland soils from South Africa.</title>
        <authorList>
            <person name="Kabwe M.H."/>
            <person name="Govender N."/>
            <person name="Mutseka Lunga P."/>
            <person name="Vikram S."/>
            <person name="Makhalanyane T.P."/>
        </authorList>
    </citation>
    <scope>NUCLEOTIDE SEQUENCE [LARGE SCALE GENOMIC DNA]</scope>
    <source>
        <strain evidence="1 2">BULT 1.1</strain>
    </source>
</reference>
<name>A0A2G3PJZ9_WILMA</name>
<evidence type="ECO:0000313" key="1">
    <source>
        <dbReference type="EMBL" id="PHV66053.1"/>
    </source>
</evidence>
<dbReference type="SUPFAM" id="SSF53244">
    <property type="entry name" value="MurD-like peptide ligases, peptide-binding domain"/>
    <property type="match status" value="1"/>
</dbReference>
<dbReference type="AlphaFoldDB" id="A0A2G3PJZ9"/>
<protein>
    <submittedName>
        <fullName evidence="1">UDP-N-acetylmuramoyl-tripeptide--D-alanyl-D-alanine ligase</fullName>
    </submittedName>
</protein>
<accession>A0A2G3PJZ9</accession>